<keyword evidence="2" id="KW-1185">Reference proteome</keyword>
<evidence type="ECO:0000313" key="2">
    <source>
        <dbReference type="Proteomes" id="UP000383122"/>
    </source>
</evidence>
<accession>A0A5E5AHL1</accession>
<organism evidence="1 2">
    <name type="scientific">Pandoraea anapnoica</name>
    <dbReference type="NCBI Taxonomy" id="2508301"/>
    <lineage>
        <taxon>Bacteria</taxon>
        <taxon>Pseudomonadati</taxon>
        <taxon>Pseudomonadota</taxon>
        <taxon>Betaproteobacteria</taxon>
        <taxon>Burkholderiales</taxon>
        <taxon>Burkholderiaceae</taxon>
        <taxon>Pandoraea</taxon>
    </lineage>
</organism>
<dbReference type="AlphaFoldDB" id="A0A5E5AHL1"/>
<evidence type="ECO:0000313" key="1">
    <source>
        <dbReference type="EMBL" id="VVE73201.1"/>
    </source>
</evidence>
<name>A0A5E5AHL1_9BURK</name>
<dbReference type="EMBL" id="CABPSP010000016">
    <property type="protein sequence ID" value="VVE73201.1"/>
    <property type="molecule type" value="Genomic_DNA"/>
</dbReference>
<sequence length="181" mass="19953">MIDIYPQEANPCDVRGFERAMRGGHMLQTLVGVSTAVSLWRKIGDCLHRRASALVLVRMLRSPSNSFPLGWPYGNVSAWRVAELCIDTTCRLRPDILASANESRSHPILLAAAAIATGLTMIASPCEDDLRRLVAVTLIRFEDPIAVLKVTSKLNNVDRWLMEYIEAVMAGGVYDVVSVDV</sequence>
<gene>
    <name evidence="1" type="ORF">PAN31117_04650</name>
</gene>
<dbReference type="Proteomes" id="UP000383122">
    <property type="component" value="Unassembled WGS sequence"/>
</dbReference>
<proteinExistence type="predicted"/>
<reference evidence="1 2" key="1">
    <citation type="submission" date="2019-08" db="EMBL/GenBank/DDBJ databases">
        <authorList>
            <person name="Peeters C."/>
        </authorList>
    </citation>
    <scope>NUCLEOTIDE SEQUENCE [LARGE SCALE GENOMIC DNA]</scope>
    <source>
        <strain evidence="1 2">LMG 31117</strain>
    </source>
</reference>
<protein>
    <submittedName>
        <fullName evidence="1">Uncharacterized protein</fullName>
    </submittedName>
</protein>